<evidence type="ECO:0000313" key="7">
    <source>
        <dbReference type="EMBL" id="MFC3163578.1"/>
    </source>
</evidence>
<dbReference type="PANTHER" id="PTHR23501:SF154">
    <property type="entry name" value="MULTIDRUG-EFFLUX TRANSPORTER RV1634-RELATED"/>
    <property type="match status" value="1"/>
</dbReference>
<proteinExistence type="predicted"/>
<feature type="transmembrane region" description="Helical" evidence="5">
    <location>
        <begin position="319"/>
        <end position="339"/>
    </location>
</feature>
<dbReference type="PROSITE" id="PS50850">
    <property type="entry name" value="MFS"/>
    <property type="match status" value="1"/>
</dbReference>
<comment type="caution">
    <text evidence="7">The sequence shown here is derived from an EMBL/GenBank/DDBJ whole genome shotgun (WGS) entry which is preliminary data.</text>
</comment>
<dbReference type="Gene3D" id="1.20.1720.10">
    <property type="entry name" value="Multidrug resistance protein D"/>
    <property type="match status" value="1"/>
</dbReference>
<dbReference type="PANTHER" id="PTHR23501">
    <property type="entry name" value="MAJOR FACILITATOR SUPERFAMILY"/>
    <property type="match status" value="1"/>
</dbReference>
<feature type="transmembrane region" description="Helical" evidence="5">
    <location>
        <begin position="219"/>
        <end position="240"/>
    </location>
</feature>
<feature type="transmembrane region" description="Helical" evidence="5">
    <location>
        <begin position="68"/>
        <end position="90"/>
    </location>
</feature>
<feature type="transmembrane region" description="Helical" evidence="5">
    <location>
        <begin position="452"/>
        <end position="471"/>
    </location>
</feature>
<protein>
    <submittedName>
        <fullName evidence="7">MFS transporter</fullName>
    </submittedName>
</protein>
<feature type="transmembrane region" description="Helical" evidence="5">
    <location>
        <begin position="157"/>
        <end position="179"/>
    </location>
</feature>
<feature type="transmembrane region" description="Helical" evidence="5">
    <location>
        <begin position="246"/>
        <end position="264"/>
    </location>
</feature>
<dbReference type="EMBL" id="JBHRTG010000009">
    <property type="protein sequence ID" value="MFC3163578.1"/>
    <property type="molecule type" value="Genomic_DNA"/>
</dbReference>
<evidence type="ECO:0000256" key="1">
    <source>
        <dbReference type="ARBA" id="ARBA00004141"/>
    </source>
</evidence>
<feature type="transmembrane region" description="Helical" evidence="5">
    <location>
        <begin position="351"/>
        <end position="370"/>
    </location>
</feature>
<name>A0ABV7I1I9_9HYPH</name>
<dbReference type="SUPFAM" id="SSF103473">
    <property type="entry name" value="MFS general substrate transporter"/>
    <property type="match status" value="1"/>
</dbReference>
<feature type="transmembrane region" description="Helical" evidence="5">
    <location>
        <begin position="421"/>
        <end position="440"/>
    </location>
</feature>
<keyword evidence="2 5" id="KW-0812">Transmembrane</keyword>
<evidence type="ECO:0000259" key="6">
    <source>
        <dbReference type="PROSITE" id="PS50850"/>
    </source>
</evidence>
<dbReference type="Pfam" id="PF07690">
    <property type="entry name" value="MFS_1"/>
    <property type="match status" value="1"/>
</dbReference>
<evidence type="ECO:0000256" key="5">
    <source>
        <dbReference type="SAM" id="Phobius"/>
    </source>
</evidence>
<keyword evidence="8" id="KW-1185">Reference proteome</keyword>
<organism evidence="7 8">
    <name type="scientific">Ciceribacter thiooxidans</name>
    <dbReference type="NCBI Taxonomy" id="1969821"/>
    <lineage>
        <taxon>Bacteria</taxon>
        <taxon>Pseudomonadati</taxon>
        <taxon>Pseudomonadota</taxon>
        <taxon>Alphaproteobacteria</taxon>
        <taxon>Hyphomicrobiales</taxon>
        <taxon>Rhizobiaceae</taxon>
        <taxon>Ciceribacter</taxon>
    </lineage>
</organism>
<evidence type="ECO:0000256" key="3">
    <source>
        <dbReference type="ARBA" id="ARBA00022989"/>
    </source>
</evidence>
<keyword evidence="3 5" id="KW-1133">Transmembrane helix</keyword>
<dbReference type="InterPro" id="IPR036259">
    <property type="entry name" value="MFS_trans_sf"/>
</dbReference>
<feature type="transmembrane region" description="Helical" evidence="5">
    <location>
        <begin position="31"/>
        <end position="56"/>
    </location>
</feature>
<feature type="domain" description="Major facilitator superfamily (MFS) profile" evidence="6">
    <location>
        <begin position="34"/>
        <end position="478"/>
    </location>
</feature>
<feature type="transmembrane region" description="Helical" evidence="5">
    <location>
        <begin position="376"/>
        <end position="400"/>
    </location>
</feature>
<dbReference type="InterPro" id="IPR011701">
    <property type="entry name" value="MFS"/>
</dbReference>
<evidence type="ECO:0000313" key="8">
    <source>
        <dbReference type="Proteomes" id="UP001595647"/>
    </source>
</evidence>
<feature type="transmembrane region" description="Helical" evidence="5">
    <location>
        <begin position="185"/>
        <end position="207"/>
    </location>
</feature>
<feature type="transmembrane region" description="Helical" evidence="5">
    <location>
        <begin position="124"/>
        <end position="145"/>
    </location>
</feature>
<reference evidence="8" key="1">
    <citation type="journal article" date="2019" name="Int. J. Syst. Evol. Microbiol.">
        <title>The Global Catalogue of Microorganisms (GCM) 10K type strain sequencing project: providing services to taxonomists for standard genome sequencing and annotation.</title>
        <authorList>
            <consortium name="The Broad Institute Genomics Platform"/>
            <consortium name="The Broad Institute Genome Sequencing Center for Infectious Disease"/>
            <person name="Wu L."/>
            <person name="Ma J."/>
        </authorList>
    </citation>
    <scope>NUCLEOTIDE SEQUENCE [LARGE SCALE GENOMIC DNA]</scope>
    <source>
        <strain evidence="8">KCTC 52231</strain>
    </source>
</reference>
<comment type="subcellular location">
    <subcellularLocation>
        <location evidence="1">Membrane</location>
        <topology evidence="1">Multi-pass membrane protein</topology>
    </subcellularLocation>
</comment>
<dbReference type="InterPro" id="IPR020846">
    <property type="entry name" value="MFS_dom"/>
</dbReference>
<accession>A0ABV7I1I9</accession>
<keyword evidence="4 5" id="KW-0472">Membrane</keyword>
<feature type="transmembrane region" description="Helical" evidence="5">
    <location>
        <begin position="97"/>
        <end position="118"/>
    </location>
</feature>
<dbReference type="Proteomes" id="UP001595647">
    <property type="component" value="Unassembled WGS sequence"/>
</dbReference>
<evidence type="ECO:0000256" key="2">
    <source>
        <dbReference type="ARBA" id="ARBA00022692"/>
    </source>
</evidence>
<evidence type="ECO:0000256" key="4">
    <source>
        <dbReference type="ARBA" id="ARBA00023136"/>
    </source>
</evidence>
<dbReference type="RefSeq" id="WP_244658645.1">
    <property type="nucleotide sequence ID" value="NZ_CP059896.1"/>
</dbReference>
<sequence length="485" mass="50384">MTVHEREITEMSPAAPEEGDGRWLELLAPHYLVATAMLCLGVALYAFNGFLVSTVMPTTVAELGGEAVISWSLTLFLTASIIAGASAAMLKERFGARLVLTAAALVFLAGTLLAATASTMATVLLGRIGQGLGEGVVAAICYALIPEIFPRRLVPKVFGAEALVWALAAFGGPVLAGYLTETISWRAAFFVNVPITAIFVLMAVTIVPKRQGGEVRNTSFPGLRLALLATALVTVLVAGLSDVSSQAAIALVVAALAIVGSLRLDRRAKETVLPSGAFSLNSTLGLGLWAVLLMSLAQATSSVYLVFSLQNLWHFPPTAAGGMSALMAICWSLTAIGVANLRTEDSKRSMIWIGPLLLVGGLGLLVASLLSGKIALLVVAQVAIGTAFGVSWGYLSQMLMDTAPAHERDKTSTLLPTLQSAGYALGGALAGLAANAAGLAAARSAEGMRGPLITAFILAFFWSLPAALVSWRAVRLLRKPSAGTR</sequence>
<dbReference type="Gene3D" id="1.20.1250.20">
    <property type="entry name" value="MFS general substrate transporter like domains"/>
    <property type="match status" value="1"/>
</dbReference>
<feature type="transmembrane region" description="Helical" evidence="5">
    <location>
        <begin position="284"/>
        <end position="307"/>
    </location>
</feature>
<gene>
    <name evidence="7" type="ORF">ACFOHV_09835</name>
</gene>